<dbReference type="EMBL" id="JAKUCV010006923">
    <property type="protein sequence ID" value="KAJ4825374.1"/>
    <property type="molecule type" value="Genomic_DNA"/>
</dbReference>
<proteinExistence type="predicted"/>
<name>A0A9Q0J1Y5_9ROSI</name>
<dbReference type="AlphaFoldDB" id="A0A9Q0J1Y5"/>
<organism evidence="1 2">
    <name type="scientific">Turnera subulata</name>
    <dbReference type="NCBI Taxonomy" id="218843"/>
    <lineage>
        <taxon>Eukaryota</taxon>
        <taxon>Viridiplantae</taxon>
        <taxon>Streptophyta</taxon>
        <taxon>Embryophyta</taxon>
        <taxon>Tracheophyta</taxon>
        <taxon>Spermatophyta</taxon>
        <taxon>Magnoliopsida</taxon>
        <taxon>eudicotyledons</taxon>
        <taxon>Gunneridae</taxon>
        <taxon>Pentapetalae</taxon>
        <taxon>rosids</taxon>
        <taxon>fabids</taxon>
        <taxon>Malpighiales</taxon>
        <taxon>Passifloraceae</taxon>
        <taxon>Turnera</taxon>
    </lineage>
</organism>
<dbReference type="Proteomes" id="UP001141552">
    <property type="component" value="Unassembled WGS sequence"/>
</dbReference>
<comment type="caution">
    <text evidence="1">The sequence shown here is derived from an EMBL/GenBank/DDBJ whole genome shotgun (WGS) entry which is preliminary data.</text>
</comment>
<sequence length="65" mass="7428">PLLLLASTLDVVTPSSLFQKFSKLLHCYWRTILLLIDISPSRRLSALAKRLGISTPYNQVRHYCV</sequence>
<feature type="non-terminal residue" evidence="1">
    <location>
        <position position="65"/>
    </location>
</feature>
<gene>
    <name evidence="1" type="ORF">Tsubulata_025683</name>
</gene>
<accession>A0A9Q0J1Y5</accession>
<protein>
    <submittedName>
        <fullName evidence="1">Uncharacterized protein</fullName>
    </submittedName>
</protein>
<reference evidence="1" key="2">
    <citation type="journal article" date="2023" name="Plants (Basel)">
        <title>Annotation of the Turnera subulata (Passifloraceae) Draft Genome Reveals the S-Locus Evolved after the Divergence of Turneroideae from Passifloroideae in a Stepwise Manner.</title>
        <authorList>
            <person name="Henning P.M."/>
            <person name="Roalson E.H."/>
            <person name="Mir W."/>
            <person name="McCubbin A.G."/>
            <person name="Shore J.S."/>
        </authorList>
    </citation>
    <scope>NUCLEOTIDE SEQUENCE</scope>
    <source>
        <strain evidence="1">F60SS</strain>
    </source>
</reference>
<evidence type="ECO:0000313" key="1">
    <source>
        <dbReference type="EMBL" id="KAJ4825374.1"/>
    </source>
</evidence>
<keyword evidence="2" id="KW-1185">Reference proteome</keyword>
<reference evidence="1" key="1">
    <citation type="submission" date="2022-02" db="EMBL/GenBank/DDBJ databases">
        <authorList>
            <person name="Henning P.M."/>
            <person name="McCubbin A.G."/>
            <person name="Shore J.S."/>
        </authorList>
    </citation>
    <scope>NUCLEOTIDE SEQUENCE</scope>
    <source>
        <strain evidence="1">F60SS</strain>
        <tissue evidence="1">Leaves</tissue>
    </source>
</reference>
<evidence type="ECO:0000313" key="2">
    <source>
        <dbReference type="Proteomes" id="UP001141552"/>
    </source>
</evidence>